<dbReference type="InterPro" id="IPR037171">
    <property type="entry name" value="NagB/RpiA_transferase-like"/>
</dbReference>
<organism evidence="9">
    <name type="scientific">Pseudomonas saudimassiliensis</name>
    <dbReference type="NCBI Taxonomy" id="1461581"/>
    <lineage>
        <taxon>Bacteria</taxon>
        <taxon>Pseudomonadati</taxon>
        <taxon>Pseudomonadota</taxon>
        <taxon>Gammaproteobacteria</taxon>
        <taxon>Pseudomonadales</taxon>
        <taxon>Pseudomonadaceae</taxon>
        <taxon>Pseudomonas</taxon>
    </lineage>
</organism>
<evidence type="ECO:0000256" key="3">
    <source>
        <dbReference type="ARBA" id="ARBA00004961"/>
    </source>
</evidence>
<dbReference type="UniPathway" id="UPA00115">
    <property type="reaction ID" value="UER00409"/>
</dbReference>
<dbReference type="Pfam" id="PF01182">
    <property type="entry name" value="Glucosamine_iso"/>
    <property type="match status" value="1"/>
</dbReference>
<dbReference type="OrthoDB" id="9810967at2"/>
<evidence type="ECO:0000313" key="9">
    <source>
        <dbReference type="EMBL" id="CEA06100.1"/>
    </source>
</evidence>
<dbReference type="AlphaFoldDB" id="A0A078MII2"/>
<dbReference type="GO" id="GO:0005975">
    <property type="term" value="P:carbohydrate metabolic process"/>
    <property type="evidence" value="ECO:0007669"/>
    <property type="project" value="UniProtKB-UniRule"/>
</dbReference>
<dbReference type="EMBL" id="LM997413">
    <property type="protein sequence ID" value="CEA06100.1"/>
    <property type="molecule type" value="Genomic_DNA"/>
</dbReference>
<evidence type="ECO:0000256" key="5">
    <source>
        <dbReference type="ARBA" id="ARBA00013198"/>
    </source>
</evidence>
<dbReference type="GO" id="GO:0017057">
    <property type="term" value="F:6-phosphogluconolactonase activity"/>
    <property type="evidence" value="ECO:0007669"/>
    <property type="project" value="UniProtKB-UniRule"/>
</dbReference>
<evidence type="ECO:0000256" key="2">
    <source>
        <dbReference type="ARBA" id="ARBA00002681"/>
    </source>
</evidence>
<dbReference type="PANTHER" id="PTHR11054">
    <property type="entry name" value="6-PHOSPHOGLUCONOLACTONASE"/>
    <property type="match status" value="1"/>
</dbReference>
<comment type="catalytic activity">
    <reaction evidence="1 7">
        <text>6-phospho-D-glucono-1,5-lactone + H2O = 6-phospho-D-gluconate + H(+)</text>
        <dbReference type="Rhea" id="RHEA:12556"/>
        <dbReference type="ChEBI" id="CHEBI:15377"/>
        <dbReference type="ChEBI" id="CHEBI:15378"/>
        <dbReference type="ChEBI" id="CHEBI:57955"/>
        <dbReference type="ChEBI" id="CHEBI:58759"/>
        <dbReference type="EC" id="3.1.1.31"/>
    </reaction>
</comment>
<dbReference type="SUPFAM" id="SSF100950">
    <property type="entry name" value="NagB/RpiA/CoA transferase-like"/>
    <property type="match status" value="1"/>
</dbReference>
<evidence type="ECO:0000256" key="1">
    <source>
        <dbReference type="ARBA" id="ARBA00000832"/>
    </source>
</evidence>
<dbReference type="InterPro" id="IPR006148">
    <property type="entry name" value="Glc/Gal-6P_isomerase"/>
</dbReference>
<dbReference type="EMBL" id="LK391969">
    <property type="protein sequence ID" value="CEF27525.1"/>
    <property type="molecule type" value="Genomic_DNA"/>
</dbReference>
<protein>
    <recommendedName>
        <fullName evidence="6 7">6-phosphogluconolactonase</fullName>
        <shortName evidence="7">6PGL</shortName>
        <ecNumber evidence="5 7">3.1.1.31</ecNumber>
    </recommendedName>
</protein>
<dbReference type="PATRIC" id="fig|1461581.3.peg.2442"/>
<comment type="pathway">
    <text evidence="3 7">Carbohydrate degradation; pentose phosphate pathway; D-ribulose 5-phosphate from D-glucose 6-phosphate (oxidative stage): step 2/3.</text>
</comment>
<dbReference type="NCBIfam" id="TIGR01198">
    <property type="entry name" value="pgl"/>
    <property type="match status" value="1"/>
</dbReference>
<accession>A0A078MII2</accession>
<dbReference type="GO" id="GO:0006098">
    <property type="term" value="P:pentose-phosphate shunt"/>
    <property type="evidence" value="ECO:0007669"/>
    <property type="project" value="UniProtKB-UniPathway"/>
</dbReference>
<dbReference type="InterPro" id="IPR039104">
    <property type="entry name" value="6PGL"/>
</dbReference>
<dbReference type="Gene3D" id="3.40.50.1360">
    <property type="match status" value="1"/>
</dbReference>
<sequence>MTAEQLARAQQLDWHGSDDADQQAEVVARYILAQLRDAIDQRGQASLALSGGRGPERFLRRLDQAEIDWDKVTITQVDERWVPPAHEQSNAGLIQRCMPQALTQATWLPMYQGKSLQADAHYCHSLLAPLQPLDVVVLGMGPDGHTASLFPHMPNLAEHLSEQTQDLCIAVPEEGERLARLSMTAAVINRARCKLLVLNGEDKQAQLATALDTGDALKLPIAAFLTPPMAIFYSP</sequence>
<dbReference type="CDD" id="cd01400">
    <property type="entry name" value="6PGL"/>
    <property type="match status" value="1"/>
</dbReference>
<reference evidence="9" key="1">
    <citation type="submission" date="2014-07" db="EMBL/GenBank/DDBJ databases">
        <authorList>
            <person name="Urmite Genomes Urmite Genomes"/>
        </authorList>
    </citation>
    <scope>NUCLEOTIDE SEQUENCE</scope>
    <source>
        <strain evidence="9">12M76_air</strain>
    </source>
</reference>
<dbReference type="InterPro" id="IPR005900">
    <property type="entry name" value="6-phosphogluconolactonase_DevB"/>
</dbReference>
<comment type="similarity">
    <text evidence="4 7">Belongs to the glucosamine/galactosamine-6-phosphate isomerase family. 6-phosphogluconolactonase subfamily.</text>
</comment>
<feature type="domain" description="Glucosamine/galactosamine-6-phosphate isomerase" evidence="8">
    <location>
        <begin position="19"/>
        <end position="224"/>
    </location>
</feature>
<gene>
    <name evidence="7" type="primary">pgl</name>
    <name evidence="9" type="ORF">BN1049_02477</name>
</gene>
<keyword evidence="7" id="KW-0378">Hydrolase</keyword>
<name>A0A078MII2_9PSED</name>
<comment type="function">
    <text evidence="2 7">Hydrolysis of 6-phosphogluconolactone to 6-phosphogluconate.</text>
</comment>
<dbReference type="PANTHER" id="PTHR11054:SF0">
    <property type="entry name" value="6-PHOSPHOGLUCONOLACTONASE"/>
    <property type="match status" value="1"/>
</dbReference>
<evidence type="ECO:0000256" key="6">
    <source>
        <dbReference type="ARBA" id="ARBA00020337"/>
    </source>
</evidence>
<evidence type="ECO:0000256" key="4">
    <source>
        <dbReference type="ARBA" id="ARBA00010662"/>
    </source>
</evidence>
<evidence type="ECO:0000259" key="8">
    <source>
        <dbReference type="Pfam" id="PF01182"/>
    </source>
</evidence>
<proteinExistence type="inferred from homology"/>
<dbReference type="EC" id="3.1.1.31" evidence="5 7"/>
<dbReference type="RefSeq" id="WP_044500291.1">
    <property type="nucleotide sequence ID" value="NZ_LK391969.1"/>
</dbReference>
<evidence type="ECO:0000256" key="7">
    <source>
        <dbReference type="RuleBase" id="RU365095"/>
    </source>
</evidence>